<dbReference type="Proteomes" id="UP000051952">
    <property type="component" value="Unassembled WGS sequence"/>
</dbReference>
<keyword evidence="2" id="KW-1185">Reference proteome</keyword>
<proteinExistence type="predicted"/>
<dbReference type="VEuPathDB" id="TriTrypDB:BSAL_53855"/>
<dbReference type="AlphaFoldDB" id="A0A0S4INW2"/>
<gene>
    <name evidence="1" type="ORF">BSAL_53855</name>
</gene>
<reference evidence="2" key="1">
    <citation type="submission" date="2015-09" db="EMBL/GenBank/DDBJ databases">
        <authorList>
            <consortium name="Pathogen Informatics"/>
        </authorList>
    </citation>
    <scope>NUCLEOTIDE SEQUENCE [LARGE SCALE GENOMIC DNA]</scope>
    <source>
        <strain evidence="2">Lake Konstanz</strain>
    </source>
</reference>
<protein>
    <submittedName>
        <fullName evidence="1">Uncharacterized protein</fullName>
    </submittedName>
</protein>
<evidence type="ECO:0000313" key="2">
    <source>
        <dbReference type="Proteomes" id="UP000051952"/>
    </source>
</evidence>
<dbReference type="EMBL" id="CYKH01000116">
    <property type="protein sequence ID" value="CUE72042.1"/>
    <property type="molecule type" value="Genomic_DNA"/>
</dbReference>
<sequence>MDNYEQAAQQYAATIGTTELDKTLAATLTSSRPSTASRSANAIIKEAAAYAACSELLLPAIIGADAQVLSAVVSAAIGVDVDPTTAVAVETANGLYLSCRPRHSCERLFIVFKGRQFLAPSSVELQNILDEAMTLMVLRRSDSAAADALASRFPVVQRRELYRSADRIVVITLVKDHLENCFQRTEENQFHYEVKFSDLWSSSVQLHFFSLRHFREAVENGASPSVSHPFRHWLFLFAYQGRLQSTVTGAGERVQRLCDEAVADDAIAMAWEKTAELSKGPIY</sequence>
<name>A0A0S4INW2_BODSA</name>
<organism evidence="1 2">
    <name type="scientific">Bodo saltans</name>
    <name type="common">Flagellated protozoan</name>
    <dbReference type="NCBI Taxonomy" id="75058"/>
    <lineage>
        <taxon>Eukaryota</taxon>
        <taxon>Discoba</taxon>
        <taxon>Euglenozoa</taxon>
        <taxon>Kinetoplastea</taxon>
        <taxon>Metakinetoplastina</taxon>
        <taxon>Eubodonida</taxon>
        <taxon>Bodonidae</taxon>
        <taxon>Bodo</taxon>
    </lineage>
</organism>
<accession>A0A0S4INW2</accession>
<evidence type="ECO:0000313" key="1">
    <source>
        <dbReference type="EMBL" id="CUE72042.1"/>
    </source>
</evidence>